<proteinExistence type="predicted"/>
<comment type="caution">
    <text evidence="1">The sequence shown here is derived from an EMBL/GenBank/DDBJ whole genome shotgun (WGS) entry which is preliminary data.</text>
</comment>
<name>A0A8X6PYQ1_NEPPI</name>
<evidence type="ECO:0000313" key="1">
    <source>
        <dbReference type="EMBL" id="GFT96772.1"/>
    </source>
</evidence>
<dbReference type="EMBL" id="BMAW01026325">
    <property type="protein sequence ID" value="GFT96772.1"/>
    <property type="molecule type" value="Genomic_DNA"/>
</dbReference>
<dbReference type="AlphaFoldDB" id="A0A8X6PYQ1"/>
<gene>
    <name evidence="1" type="ORF">NPIL_330901</name>
</gene>
<accession>A0A8X6PYQ1</accession>
<sequence length="77" mass="8382">MGNNAASDNNGIALTRPRHSTIRIQGAMVRRKSRANRDLIQLIKHSGITTRNSLEGMSGTSGRGRVIEPALLVHRPP</sequence>
<reference evidence="1" key="1">
    <citation type="submission" date="2020-08" db="EMBL/GenBank/DDBJ databases">
        <title>Multicomponent nature underlies the extraordinary mechanical properties of spider dragline silk.</title>
        <authorList>
            <person name="Kono N."/>
            <person name="Nakamura H."/>
            <person name="Mori M."/>
            <person name="Yoshida Y."/>
            <person name="Ohtoshi R."/>
            <person name="Malay A.D."/>
            <person name="Moran D.A.P."/>
            <person name="Tomita M."/>
            <person name="Numata K."/>
            <person name="Arakawa K."/>
        </authorList>
    </citation>
    <scope>NUCLEOTIDE SEQUENCE</scope>
</reference>
<protein>
    <submittedName>
        <fullName evidence="1">Uncharacterized protein</fullName>
    </submittedName>
</protein>
<evidence type="ECO:0000313" key="2">
    <source>
        <dbReference type="Proteomes" id="UP000887013"/>
    </source>
</evidence>
<dbReference type="Proteomes" id="UP000887013">
    <property type="component" value="Unassembled WGS sequence"/>
</dbReference>
<organism evidence="1 2">
    <name type="scientific">Nephila pilipes</name>
    <name type="common">Giant wood spider</name>
    <name type="synonym">Nephila maculata</name>
    <dbReference type="NCBI Taxonomy" id="299642"/>
    <lineage>
        <taxon>Eukaryota</taxon>
        <taxon>Metazoa</taxon>
        <taxon>Ecdysozoa</taxon>
        <taxon>Arthropoda</taxon>
        <taxon>Chelicerata</taxon>
        <taxon>Arachnida</taxon>
        <taxon>Araneae</taxon>
        <taxon>Araneomorphae</taxon>
        <taxon>Entelegynae</taxon>
        <taxon>Araneoidea</taxon>
        <taxon>Nephilidae</taxon>
        <taxon>Nephila</taxon>
    </lineage>
</organism>
<keyword evidence="2" id="KW-1185">Reference proteome</keyword>